<feature type="compositionally biased region" description="Polar residues" evidence="3">
    <location>
        <begin position="176"/>
        <end position="198"/>
    </location>
</feature>
<dbReference type="EMBL" id="CAXLJL010000123">
    <property type="protein sequence ID" value="CAL5132458.1"/>
    <property type="molecule type" value="Genomic_DNA"/>
</dbReference>
<dbReference type="Gene3D" id="1.25.40.270">
    <property type="entry name" value="Vacuolar protein sorting-associated protein vta1"/>
    <property type="match status" value="1"/>
</dbReference>
<evidence type="ECO:0000313" key="5">
    <source>
        <dbReference type="EMBL" id="CAL5132458.1"/>
    </source>
</evidence>
<dbReference type="Pfam" id="PF04652">
    <property type="entry name" value="Vta1"/>
    <property type="match status" value="1"/>
</dbReference>
<keyword evidence="2" id="KW-0472">Membrane</keyword>
<dbReference type="PANTHER" id="PTHR46009:SF1">
    <property type="entry name" value="VACUOLAR PROTEIN SORTING-ASSOCIATED PROTEIN VTA1 HOMOLOG"/>
    <property type="match status" value="1"/>
</dbReference>
<comment type="subcellular location">
    <subcellularLocation>
        <location evidence="1">Endomembrane system</location>
    </subcellularLocation>
</comment>
<dbReference type="Proteomes" id="UP001497525">
    <property type="component" value="Unassembled WGS sequence"/>
</dbReference>
<name>A0AAV2T4P6_CALDB</name>
<feature type="domain" description="Vta1/callose synthase N-terminal" evidence="4">
    <location>
        <begin position="13"/>
        <end position="153"/>
    </location>
</feature>
<organism evidence="5 6">
    <name type="scientific">Calicophoron daubneyi</name>
    <name type="common">Rumen fluke</name>
    <name type="synonym">Paramphistomum daubneyi</name>
    <dbReference type="NCBI Taxonomy" id="300641"/>
    <lineage>
        <taxon>Eukaryota</taxon>
        <taxon>Metazoa</taxon>
        <taxon>Spiralia</taxon>
        <taxon>Lophotrochozoa</taxon>
        <taxon>Platyhelminthes</taxon>
        <taxon>Trematoda</taxon>
        <taxon>Digenea</taxon>
        <taxon>Plagiorchiida</taxon>
        <taxon>Pronocephalata</taxon>
        <taxon>Paramphistomoidea</taxon>
        <taxon>Paramphistomidae</taxon>
        <taxon>Calicophoron</taxon>
    </lineage>
</organism>
<evidence type="ECO:0000259" key="4">
    <source>
        <dbReference type="Pfam" id="PF04652"/>
    </source>
</evidence>
<evidence type="ECO:0000256" key="3">
    <source>
        <dbReference type="SAM" id="MobiDB-lite"/>
    </source>
</evidence>
<dbReference type="InterPro" id="IPR039431">
    <property type="entry name" value="Vta1/CALS_N"/>
</dbReference>
<protein>
    <recommendedName>
        <fullName evidence="4">Vta1/callose synthase N-terminal domain-containing protein</fullName>
    </recommendedName>
</protein>
<dbReference type="GO" id="GO:0032511">
    <property type="term" value="P:late endosome to vacuole transport via multivesicular body sorting pathway"/>
    <property type="evidence" value="ECO:0007669"/>
    <property type="project" value="InterPro"/>
</dbReference>
<feature type="region of interest" description="Disordered" evidence="3">
    <location>
        <begin position="175"/>
        <end position="230"/>
    </location>
</feature>
<dbReference type="InterPro" id="IPR044538">
    <property type="entry name" value="Vta1-like"/>
</dbReference>
<dbReference type="GO" id="GO:0005771">
    <property type="term" value="C:multivesicular body"/>
    <property type="evidence" value="ECO:0007669"/>
    <property type="project" value="TreeGrafter"/>
</dbReference>
<reference evidence="5" key="1">
    <citation type="submission" date="2024-06" db="EMBL/GenBank/DDBJ databases">
        <authorList>
            <person name="Liu X."/>
            <person name="Lenzi L."/>
            <person name="Haldenby T S."/>
            <person name="Uol C."/>
        </authorList>
    </citation>
    <scope>NUCLEOTIDE SEQUENCE</scope>
</reference>
<evidence type="ECO:0000313" key="6">
    <source>
        <dbReference type="Proteomes" id="UP001497525"/>
    </source>
</evidence>
<feature type="compositionally biased region" description="Acidic residues" evidence="3">
    <location>
        <begin position="218"/>
        <end position="230"/>
    </location>
</feature>
<dbReference type="AlphaFoldDB" id="A0AAV2T4P6"/>
<evidence type="ECO:0000256" key="2">
    <source>
        <dbReference type="ARBA" id="ARBA00023136"/>
    </source>
</evidence>
<evidence type="ECO:0000256" key="1">
    <source>
        <dbReference type="ARBA" id="ARBA00004308"/>
    </source>
</evidence>
<dbReference type="InterPro" id="IPR023175">
    <property type="entry name" value="Vta1/CALS_N_sf"/>
</dbReference>
<dbReference type="PANTHER" id="PTHR46009">
    <property type="entry name" value="VACUOLAR PROTEIN SORTING-ASSOCIATED PROTEIN VTA1 HOMOLOG"/>
    <property type="match status" value="1"/>
</dbReference>
<proteinExistence type="predicted"/>
<sequence>MSASAPPPPLKAIGMFVKCAEEHDSRDIVVAYYCRLCAFQKGFEAHCAAPEAKDYLGKLMSKLEEIKFKNGTVEGIASETAGLAHVEEYALKLLNFAYNRDMAGDFSKVTVKSFFTAGVLLDVATTLGTTNEELDKARKYAKWKAIYITQCQKKGEVPVPGPAGASEEVELPDFLGSQQPLQPTGSYPQPSAGASRTQPPAGPKQPGSGADRSPSTAYDEEGTDEPPLDDFSIEMYTAVEKDVKFALSAIQQQDKATTIKFLRNALAKLTTNPH</sequence>
<gene>
    <name evidence="5" type="ORF">CDAUBV1_LOCUS5283</name>
</gene>
<accession>A0AAV2T4P6</accession>
<comment type="caution">
    <text evidence="5">The sequence shown here is derived from an EMBL/GenBank/DDBJ whole genome shotgun (WGS) entry which is preliminary data.</text>
</comment>